<accession>A0A7G8BKB9</accession>
<dbReference type="GO" id="GO:0019284">
    <property type="term" value="P:L-methionine salvage from S-adenosylmethionine"/>
    <property type="evidence" value="ECO:0007669"/>
    <property type="project" value="TreeGrafter"/>
</dbReference>
<dbReference type="GO" id="GO:0009116">
    <property type="term" value="P:nucleoside metabolic process"/>
    <property type="evidence" value="ECO:0007669"/>
    <property type="project" value="InterPro"/>
</dbReference>
<dbReference type="GO" id="GO:0008782">
    <property type="term" value="F:adenosylhomocysteine nucleosidase activity"/>
    <property type="evidence" value="ECO:0007669"/>
    <property type="project" value="TreeGrafter"/>
</dbReference>
<gene>
    <name evidence="2" type="ORF">H7849_03120</name>
</gene>
<dbReference type="PANTHER" id="PTHR46832:SF1">
    <property type="entry name" value="5'-METHYLTHIOADENOSINE_S-ADENOSYLHOMOCYSTEINE NUCLEOSIDASE"/>
    <property type="match status" value="1"/>
</dbReference>
<organism evidence="2 3">
    <name type="scientific">Alloacidobacterium dinghuense</name>
    <dbReference type="NCBI Taxonomy" id="2763107"/>
    <lineage>
        <taxon>Bacteria</taxon>
        <taxon>Pseudomonadati</taxon>
        <taxon>Acidobacteriota</taxon>
        <taxon>Terriglobia</taxon>
        <taxon>Terriglobales</taxon>
        <taxon>Acidobacteriaceae</taxon>
        <taxon>Alloacidobacterium</taxon>
    </lineage>
</organism>
<dbReference type="InterPro" id="IPR000845">
    <property type="entry name" value="Nucleoside_phosphorylase_d"/>
</dbReference>
<dbReference type="Gene3D" id="3.40.50.1580">
    <property type="entry name" value="Nucleoside phosphorylase domain"/>
    <property type="match status" value="1"/>
</dbReference>
<keyword evidence="3" id="KW-1185">Reference proteome</keyword>
<proteinExistence type="predicted"/>
<feature type="domain" description="Nucleoside phosphorylase" evidence="1">
    <location>
        <begin position="122"/>
        <end position="167"/>
    </location>
</feature>
<dbReference type="KEGG" id="adin:H7849_03120"/>
<evidence type="ECO:0000313" key="3">
    <source>
        <dbReference type="Proteomes" id="UP000515312"/>
    </source>
</evidence>
<sequence length="227" mass="24461">MKRIGIIAALPGELKPLVKGWQQRGRIHIGQVNEGEAGETEYLATAGGMGAEAATRACELVLAEGKLDALVSYGWSGALSCGLKPPTACVIAEVIDSRTNEQFRTASSEGQRLLTLDHVARPDEKRALAQKYQAPLVDMEAAAVARVAAARNIPFYCLKGISDGYTDNLPDFNRFLGRDGQLQMSAFIAYSLLHPKYWSALLQLGRQSNDAARNLATLASETLGKTL</sequence>
<feature type="domain" description="Nucleoside phosphorylase" evidence="1">
    <location>
        <begin position="3"/>
        <end position="101"/>
    </location>
</feature>
<reference evidence="2 3" key="1">
    <citation type="submission" date="2020-08" db="EMBL/GenBank/DDBJ databases">
        <title>Edaphobacter telluris sp. nov. and Acidobacterium dinghuensis sp. nov., two acidobacteria isolated from forest soil.</title>
        <authorList>
            <person name="Fu J."/>
            <person name="Qiu L."/>
        </authorList>
    </citation>
    <scope>NUCLEOTIDE SEQUENCE [LARGE SCALE GENOMIC DNA]</scope>
    <source>
        <strain evidence="2">4Y35</strain>
    </source>
</reference>
<dbReference type="Proteomes" id="UP000515312">
    <property type="component" value="Chromosome"/>
</dbReference>
<dbReference type="InterPro" id="IPR035994">
    <property type="entry name" value="Nucleoside_phosphorylase_sf"/>
</dbReference>
<protein>
    <recommendedName>
        <fullName evidence="1">Nucleoside phosphorylase domain-containing protein</fullName>
    </recommendedName>
</protein>
<dbReference type="AlphaFoldDB" id="A0A7G8BKB9"/>
<evidence type="ECO:0000313" key="2">
    <source>
        <dbReference type="EMBL" id="QNI32989.1"/>
    </source>
</evidence>
<dbReference type="RefSeq" id="WP_186744063.1">
    <property type="nucleotide sequence ID" value="NZ_CP060394.1"/>
</dbReference>
<name>A0A7G8BKB9_9BACT</name>
<dbReference type="Pfam" id="PF01048">
    <property type="entry name" value="PNP_UDP_1"/>
    <property type="match status" value="2"/>
</dbReference>
<evidence type="ECO:0000259" key="1">
    <source>
        <dbReference type="Pfam" id="PF01048"/>
    </source>
</evidence>
<dbReference type="PANTHER" id="PTHR46832">
    <property type="entry name" value="5'-METHYLTHIOADENOSINE/S-ADENOSYLHOMOCYSTEINE NUCLEOSIDASE"/>
    <property type="match status" value="1"/>
</dbReference>
<dbReference type="GO" id="GO:0008930">
    <property type="term" value="F:methylthioadenosine nucleosidase activity"/>
    <property type="evidence" value="ECO:0007669"/>
    <property type="project" value="TreeGrafter"/>
</dbReference>
<dbReference type="SUPFAM" id="SSF53167">
    <property type="entry name" value="Purine and uridine phosphorylases"/>
    <property type="match status" value="1"/>
</dbReference>
<dbReference type="EMBL" id="CP060394">
    <property type="protein sequence ID" value="QNI32989.1"/>
    <property type="molecule type" value="Genomic_DNA"/>
</dbReference>
<dbReference type="GO" id="GO:0005829">
    <property type="term" value="C:cytosol"/>
    <property type="evidence" value="ECO:0007669"/>
    <property type="project" value="TreeGrafter"/>
</dbReference>